<evidence type="ECO:0000256" key="1">
    <source>
        <dbReference type="ARBA" id="ARBA00022649"/>
    </source>
</evidence>
<gene>
    <name evidence="2" type="ORF">SAMN04489860_0279</name>
</gene>
<dbReference type="Pfam" id="PF07704">
    <property type="entry name" value="PSK_trans_fac"/>
    <property type="match status" value="1"/>
</dbReference>
<reference evidence="2 3" key="1">
    <citation type="submission" date="2016-10" db="EMBL/GenBank/DDBJ databases">
        <authorList>
            <person name="de Groot N.N."/>
        </authorList>
    </citation>
    <scope>NUCLEOTIDE SEQUENCE [LARGE SCALE GENOMIC DNA]</scope>
    <source>
        <strain evidence="2 3">DSM 22126</strain>
    </source>
</reference>
<dbReference type="STRING" id="545619.SAMN04489860_0279"/>
<dbReference type="OrthoDB" id="560250at2"/>
<evidence type="ECO:0000313" key="3">
    <source>
        <dbReference type="Proteomes" id="UP000185663"/>
    </source>
</evidence>
<proteinExistence type="predicted"/>
<dbReference type="Proteomes" id="UP000185663">
    <property type="component" value="Chromosome I"/>
</dbReference>
<accession>A0A1H1MLQ6</accession>
<keyword evidence="1" id="KW-1277">Toxin-antitoxin system</keyword>
<evidence type="ECO:0008006" key="4">
    <source>
        <dbReference type="Google" id="ProtNLM"/>
    </source>
</evidence>
<organism evidence="2 3">
    <name type="scientific">Paraoerskovia marina</name>
    <dbReference type="NCBI Taxonomy" id="545619"/>
    <lineage>
        <taxon>Bacteria</taxon>
        <taxon>Bacillati</taxon>
        <taxon>Actinomycetota</taxon>
        <taxon>Actinomycetes</taxon>
        <taxon>Micrococcales</taxon>
        <taxon>Cellulomonadaceae</taxon>
        <taxon>Paraoerskovia</taxon>
    </lineage>
</organism>
<keyword evidence="3" id="KW-1185">Reference proteome</keyword>
<sequence>MSLNIKNERTHALVRQLAELTGTSQTSAVEGAVRRQLEAVLAERERSDEAADARRRRAGALIASLRADLTDADRAALRVADGDLFDESGLPA</sequence>
<evidence type="ECO:0000313" key="2">
    <source>
        <dbReference type="EMBL" id="SDR87751.1"/>
    </source>
</evidence>
<protein>
    <recommendedName>
        <fullName evidence="4">Antitoxin VapB</fullName>
    </recommendedName>
</protein>
<dbReference type="AlphaFoldDB" id="A0A1H1MLQ6"/>
<dbReference type="InterPro" id="IPR011660">
    <property type="entry name" value="VapB-like"/>
</dbReference>
<name>A0A1H1MLQ6_9CELL</name>
<dbReference type="eggNOG" id="COG4423">
    <property type="taxonomic scope" value="Bacteria"/>
</dbReference>
<dbReference type="EMBL" id="LT629776">
    <property type="protein sequence ID" value="SDR87751.1"/>
    <property type="molecule type" value="Genomic_DNA"/>
</dbReference>
<dbReference type="RefSeq" id="WP_029251662.1">
    <property type="nucleotide sequence ID" value="NZ_LT629776.1"/>
</dbReference>